<gene>
    <name evidence="8" type="ORF">C4N23_02480</name>
</gene>
<reference evidence="8 9" key="1">
    <citation type="submission" date="2018-02" db="EMBL/GenBank/DDBJ databases">
        <title>Complete genome sequencing of Faecalibacterium prausnitzii strains isolated from the human gut.</title>
        <authorList>
            <person name="Fitzgerald B.C."/>
            <person name="Shkoporov A.N."/>
            <person name="Ross P.R."/>
            <person name="Hill C."/>
        </authorList>
    </citation>
    <scope>NUCLEOTIDE SEQUENCE [LARGE SCALE GENOMIC DNA]</scope>
    <source>
        <strain evidence="8 9">APC922/41-1</strain>
    </source>
</reference>
<dbReference type="PROSITE" id="PS51832">
    <property type="entry name" value="HD_GYP"/>
    <property type="match status" value="1"/>
</dbReference>
<protein>
    <recommendedName>
        <fullName evidence="1">Stage 0 sporulation protein A homolog</fullName>
    </recommendedName>
</protein>
<dbReference type="CDD" id="cd00077">
    <property type="entry name" value="HDc"/>
    <property type="match status" value="1"/>
</dbReference>
<evidence type="ECO:0000256" key="4">
    <source>
        <dbReference type="SAM" id="Phobius"/>
    </source>
</evidence>
<dbReference type="Pfam" id="PF00072">
    <property type="entry name" value="Response_reg"/>
    <property type="match status" value="1"/>
</dbReference>
<dbReference type="InterPro" id="IPR011006">
    <property type="entry name" value="CheY-like_superfamily"/>
</dbReference>
<keyword evidence="4" id="KW-1133">Transmembrane helix</keyword>
<evidence type="ECO:0000259" key="6">
    <source>
        <dbReference type="PROSITE" id="PS50887"/>
    </source>
</evidence>
<dbReference type="Pfam" id="PF00990">
    <property type="entry name" value="GGDEF"/>
    <property type="match status" value="1"/>
</dbReference>
<dbReference type="SUPFAM" id="SSF52172">
    <property type="entry name" value="CheY-like"/>
    <property type="match status" value="1"/>
</dbReference>
<proteinExistence type="predicted"/>
<dbReference type="InterPro" id="IPR037522">
    <property type="entry name" value="HD_GYP_dom"/>
</dbReference>
<feature type="domain" description="HD-GYP" evidence="7">
    <location>
        <begin position="429"/>
        <end position="636"/>
    </location>
</feature>
<dbReference type="GO" id="GO:0000160">
    <property type="term" value="P:phosphorelay signal transduction system"/>
    <property type="evidence" value="ECO:0007669"/>
    <property type="project" value="InterPro"/>
</dbReference>
<evidence type="ECO:0000256" key="3">
    <source>
        <dbReference type="PROSITE-ProRule" id="PRU00169"/>
    </source>
</evidence>
<comment type="caution">
    <text evidence="8">The sequence shown here is derived from an EMBL/GenBank/DDBJ whole genome shotgun (WGS) entry which is preliminary data.</text>
</comment>
<keyword evidence="4" id="KW-0472">Membrane</keyword>
<dbReference type="SUPFAM" id="SSF109604">
    <property type="entry name" value="HD-domain/PDEase-like"/>
    <property type="match status" value="1"/>
</dbReference>
<evidence type="ECO:0000313" key="8">
    <source>
        <dbReference type="EMBL" id="RAW63271.1"/>
    </source>
</evidence>
<dbReference type="NCBIfam" id="TIGR00254">
    <property type="entry name" value="GGDEF"/>
    <property type="match status" value="1"/>
</dbReference>
<dbReference type="InterPro" id="IPR029787">
    <property type="entry name" value="Nucleotide_cyclase"/>
</dbReference>
<evidence type="ECO:0000256" key="2">
    <source>
        <dbReference type="ARBA" id="ARBA00024867"/>
    </source>
</evidence>
<feature type="transmembrane region" description="Helical" evidence="4">
    <location>
        <begin position="75"/>
        <end position="94"/>
    </location>
</feature>
<dbReference type="AlphaFoldDB" id="A0A329UPJ8"/>
<feature type="domain" description="Response regulatory" evidence="5">
    <location>
        <begin position="292"/>
        <end position="409"/>
    </location>
</feature>
<sequence>MLLSALAQLSVCLIVWNFHIPNPNILLFVVLSAALVKCGYAAGIVSGLIAFLYSAFFFSTDHSFFLYTSLNLQKLIVIGLGIAANILLIGRLQWQFERSSMEKMQAEAEEKLQETTESYRAKLYQDVLTGTYNRRYYEDIASRMVGPAGIALIDVDDFKICNDTYGHYAGDMALETAANAIRSCIRNADLLIRYGGDEFLLVLPGIPSDTLQAKLEQIRAAVQQATVPGYSHFRLSLSIGGTMQSITDPMENAVRRADWLMYQAKGHKNAVMVEVPGHSLAALEKLLQNKSQILLVDDSAMNRMMLAEILGDSYHILEAENGRECLETLQTEAGNIALVLLDINMPVMDGFEVLKAMNANHTIEDTPVIMISSDDSDAAIRRSYELGASDYVNRPFDARIVYRRVTNTIKLYAKQRRLVQMVSDQIRARENNTDTLVGVLSHIVEFRNGESGAHVRHIRTITEMLLHRLLENSNKYSISAEQQDEIPLASALHDIGKIGIDEKILNKPGKLTPEEFEVMKTHSMLGAEMLHDLDNFGEQPLLQTAYEIARWHHERWDGRGYPDGLKGDEIPISAQLVSLADVYDALTSERCYKKAFSHEKAVQMILNGECGAFNPLLLQCLTDVQTDLKEELRQHD</sequence>
<feature type="transmembrane region" description="Helical" evidence="4">
    <location>
        <begin position="27"/>
        <end position="54"/>
    </location>
</feature>
<dbReference type="Gene3D" id="3.40.50.2300">
    <property type="match status" value="1"/>
</dbReference>
<dbReference type="SMART" id="SM00267">
    <property type="entry name" value="GGDEF"/>
    <property type="match status" value="1"/>
</dbReference>
<dbReference type="SMART" id="SM00448">
    <property type="entry name" value="REC"/>
    <property type="match status" value="1"/>
</dbReference>
<dbReference type="Gene3D" id="1.10.3210.10">
    <property type="entry name" value="Hypothetical protein af1432"/>
    <property type="match status" value="1"/>
</dbReference>
<dbReference type="PROSITE" id="PS50887">
    <property type="entry name" value="GGDEF"/>
    <property type="match status" value="1"/>
</dbReference>
<accession>A0A329UPJ8</accession>
<dbReference type="InterPro" id="IPR043128">
    <property type="entry name" value="Rev_trsase/Diguanyl_cyclase"/>
</dbReference>
<evidence type="ECO:0000313" key="9">
    <source>
        <dbReference type="Proteomes" id="UP000250429"/>
    </source>
</evidence>
<dbReference type="SUPFAM" id="SSF55073">
    <property type="entry name" value="Nucleotide cyclase"/>
    <property type="match status" value="1"/>
</dbReference>
<dbReference type="InterPro" id="IPR001789">
    <property type="entry name" value="Sig_transdc_resp-reg_receiver"/>
</dbReference>
<dbReference type="PROSITE" id="PS50110">
    <property type="entry name" value="RESPONSE_REGULATORY"/>
    <property type="match status" value="1"/>
</dbReference>
<dbReference type="InterPro" id="IPR000160">
    <property type="entry name" value="GGDEF_dom"/>
</dbReference>
<dbReference type="CDD" id="cd01949">
    <property type="entry name" value="GGDEF"/>
    <property type="match status" value="1"/>
</dbReference>
<dbReference type="SMART" id="SM00471">
    <property type="entry name" value="HDc"/>
    <property type="match status" value="1"/>
</dbReference>
<dbReference type="EMBL" id="PRLC01000002">
    <property type="protein sequence ID" value="RAW63271.1"/>
    <property type="molecule type" value="Genomic_DNA"/>
</dbReference>
<name>A0A329UPJ8_9FIRM</name>
<dbReference type="InterPro" id="IPR003607">
    <property type="entry name" value="HD/PDEase_dom"/>
</dbReference>
<feature type="modified residue" description="4-aspartylphosphate" evidence="3">
    <location>
        <position position="342"/>
    </location>
</feature>
<keyword evidence="3" id="KW-0597">Phosphoprotein</keyword>
<keyword evidence="9" id="KW-1185">Reference proteome</keyword>
<comment type="function">
    <text evidence="2">May play the central regulatory role in sporulation. It may be an element of the effector pathway responsible for the activation of sporulation genes in response to nutritional stress. Spo0A may act in concert with spo0H (a sigma factor) to control the expression of some genes that are critical to the sporulation process.</text>
</comment>
<organism evidence="8 9">
    <name type="scientific">Faecalibacterium hattorii</name>
    <dbReference type="NCBI Taxonomy" id="2935520"/>
    <lineage>
        <taxon>Bacteria</taxon>
        <taxon>Bacillati</taxon>
        <taxon>Bacillota</taxon>
        <taxon>Clostridia</taxon>
        <taxon>Eubacteriales</taxon>
        <taxon>Oscillospiraceae</taxon>
        <taxon>Faecalibacterium</taxon>
    </lineage>
</organism>
<evidence type="ECO:0000259" key="7">
    <source>
        <dbReference type="PROSITE" id="PS51832"/>
    </source>
</evidence>
<dbReference type="PANTHER" id="PTHR45228:SF4">
    <property type="entry name" value="LIPOPROTEIN"/>
    <property type="match status" value="1"/>
</dbReference>
<dbReference type="InterPro" id="IPR052020">
    <property type="entry name" value="Cyclic_di-GMP/3'3'-cGAMP_PDE"/>
</dbReference>
<keyword evidence="4" id="KW-0812">Transmembrane</keyword>
<dbReference type="Pfam" id="PF13487">
    <property type="entry name" value="HD_5"/>
    <property type="match status" value="1"/>
</dbReference>
<evidence type="ECO:0000256" key="1">
    <source>
        <dbReference type="ARBA" id="ARBA00018672"/>
    </source>
</evidence>
<dbReference type="PANTHER" id="PTHR45228">
    <property type="entry name" value="CYCLIC DI-GMP PHOSPHODIESTERASE TM_0186-RELATED"/>
    <property type="match status" value="1"/>
</dbReference>
<dbReference type="Gene3D" id="3.30.70.270">
    <property type="match status" value="1"/>
</dbReference>
<feature type="domain" description="GGDEF" evidence="6">
    <location>
        <begin position="146"/>
        <end position="276"/>
    </location>
</feature>
<evidence type="ECO:0000259" key="5">
    <source>
        <dbReference type="PROSITE" id="PS50110"/>
    </source>
</evidence>
<dbReference type="Proteomes" id="UP000250429">
    <property type="component" value="Unassembled WGS sequence"/>
</dbReference>